<dbReference type="AlphaFoldDB" id="A0A7V2WSX9"/>
<comment type="caution">
    <text evidence="4">The sequence shown here is derived from an EMBL/GenBank/DDBJ whole genome shotgun (WGS) entry which is preliminary data.</text>
</comment>
<dbReference type="PIRSF" id="PIRSF037031">
    <property type="entry name" value="Redox_disulphide_2"/>
    <property type="match status" value="1"/>
</dbReference>
<organism evidence="4">
    <name type="scientific">Dissulfuribacter thermophilus</name>
    <dbReference type="NCBI Taxonomy" id="1156395"/>
    <lineage>
        <taxon>Bacteria</taxon>
        <taxon>Pseudomonadati</taxon>
        <taxon>Thermodesulfobacteriota</taxon>
        <taxon>Dissulfuribacteria</taxon>
        <taxon>Dissulfuribacterales</taxon>
        <taxon>Dissulfuribacteraceae</taxon>
        <taxon>Dissulfuribacter</taxon>
    </lineage>
</organism>
<evidence type="ECO:0000313" key="4">
    <source>
        <dbReference type="EMBL" id="HFC47052.1"/>
    </source>
</evidence>
<sequence>MDIKILGPGCVSCNRLEEMVRDILDKWGLEADITHIHELDEIWRHGVTKTPALIINDKVMSQGRLPTLAQVESWIRDQQK</sequence>
<evidence type="ECO:0000256" key="2">
    <source>
        <dbReference type="PIRSR" id="PIRSR037031-51"/>
    </source>
</evidence>
<proteinExistence type="predicted"/>
<dbReference type="InterPro" id="IPR005243">
    <property type="entry name" value="THIRX-like_proc"/>
</dbReference>
<gene>
    <name evidence="4" type="ORF">ENJ63_04135</name>
</gene>
<keyword evidence="2" id="KW-0676">Redox-active center</keyword>
<feature type="domain" description="Thioredoxin-like fold" evidence="3">
    <location>
        <begin position="1"/>
        <end position="75"/>
    </location>
</feature>
<dbReference type="InterPro" id="IPR036249">
    <property type="entry name" value="Thioredoxin-like_sf"/>
</dbReference>
<feature type="active site" description="Nucleophile" evidence="1">
    <location>
        <position position="10"/>
    </location>
</feature>
<evidence type="ECO:0000256" key="1">
    <source>
        <dbReference type="PIRSR" id="PIRSR037031-50"/>
    </source>
</evidence>
<evidence type="ECO:0000259" key="3">
    <source>
        <dbReference type="Pfam" id="PF13192"/>
    </source>
</evidence>
<dbReference type="InterPro" id="IPR012336">
    <property type="entry name" value="Thioredoxin-like_fold"/>
</dbReference>
<dbReference type="Gene3D" id="3.40.30.10">
    <property type="entry name" value="Glutaredoxin"/>
    <property type="match status" value="1"/>
</dbReference>
<dbReference type="Proteomes" id="UP000885797">
    <property type="component" value="Unassembled WGS sequence"/>
</dbReference>
<reference evidence="4" key="1">
    <citation type="journal article" date="2020" name="mSystems">
        <title>Genome- and Community-Level Interaction Insights into Carbon Utilization and Element Cycling Functions of Hydrothermarchaeota in Hydrothermal Sediment.</title>
        <authorList>
            <person name="Zhou Z."/>
            <person name="Liu Y."/>
            <person name="Xu W."/>
            <person name="Pan J."/>
            <person name="Luo Z.H."/>
            <person name="Li M."/>
        </authorList>
    </citation>
    <scope>NUCLEOTIDE SEQUENCE [LARGE SCALE GENOMIC DNA]</scope>
    <source>
        <strain evidence="4">HyVt-503</strain>
    </source>
</reference>
<dbReference type="Pfam" id="PF13192">
    <property type="entry name" value="Thioredoxin_3"/>
    <property type="match status" value="1"/>
</dbReference>
<dbReference type="SUPFAM" id="SSF52833">
    <property type="entry name" value="Thioredoxin-like"/>
    <property type="match status" value="1"/>
</dbReference>
<dbReference type="EMBL" id="DRND01000328">
    <property type="protein sequence ID" value="HFC47052.1"/>
    <property type="molecule type" value="Genomic_DNA"/>
</dbReference>
<feature type="active site" description="Nucleophile" evidence="1">
    <location>
        <position position="13"/>
    </location>
</feature>
<name>A0A7V2WSX9_9BACT</name>
<dbReference type="NCBIfam" id="TIGR00412">
    <property type="entry name" value="redox_disulf_2"/>
    <property type="match status" value="1"/>
</dbReference>
<dbReference type="PANTHER" id="PTHR36450:SF1">
    <property type="entry name" value="THIOREDOXIN"/>
    <property type="match status" value="1"/>
</dbReference>
<accession>A0A7V2WSX9</accession>
<keyword evidence="2" id="KW-1015">Disulfide bond</keyword>
<feature type="disulfide bond" description="Redox-active" evidence="2">
    <location>
        <begin position="10"/>
        <end position="13"/>
    </location>
</feature>
<protein>
    <submittedName>
        <fullName evidence="4">Thioredoxin family protein</fullName>
    </submittedName>
</protein>
<dbReference type="PANTHER" id="PTHR36450">
    <property type="entry name" value="THIOREDOXIN"/>
    <property type="match status" value="1"/>
</dbReference>